<evidence type="ECO:0008006" key="4">
    <source>
        <dbReference type="Google" id="ProtNLM"/>
    </source>
</evidence>
<dbReference type="RefSeq" id="WP_112750101.1">
    <property type="nucleotide sequence ID" value="NZ_QMFY01000029.1"/>
</dbReference>
<comment type="caution">
    <text evidence="2">The sequence shown here is derived from an EMBL/GenBank/DDBJ whole genome shotgun (WGS) entry which is preliminary data.</text>
</comment>
<dbReference type="OrthoDB" id="670562at2"/>
<evidence type="ECO:0000313" key="2">
    <source>
        <dbReference type="EMBL" id="RAV97717.1"/>
    </source>
</evidence>
<protein>
    <recommendedName>
        <fullName evidence="4">Cytochrome b561 domain-containing protein</fullName>
    </recommendedName>
</protein>
<keyword evidence="3" id="KW-1185">Reference proteome</keyword>
<accession>A0A364XWE8</accession>
<reference evidence="2 3" key="1">
    <citation type="submission" date="2018-06" db="EMBL/GenBank/DDBJ databases">
        <title>Chryseolinea flavus sp. nov., a member of the phylum Bacteroidetes isolated from soil.</title>
        <authorList>
            <person name="Li Y."/>
            <person name="Wang J."/>
        </authorList>
    </citation>
    <scope>NUCLEOTIDE SEQUENCE [LARGE SCALE GENOMIC DNA]</scope>
    <source>
        <strain evidence="2 3">SDU1-6</strain>
    </source>
</reference>
<dbReference type="AlphaFoldDB" id="A0A364XWE8"/>
<feature type="transmembrane region" description="Helical" evidence="1">
    <location>
        <begin position="42"/>
        <end position="64"/>
    </location>
</feature>
<evidence type="ECO:0000313" key="3">
    <source>
        <dbReference type="Proteomes" id="UP000251889"/>
    </source>
</evidence>
<evidence type="ECO:0000256" key="1">
    <source>
        <dbReference type="SAM" id="Phobius"/>
    </source>
</evidence>
<feature type="transmembrane region" description="Helical" evidence="1">
    <location>
        <begin position="108"/>
        <end position="131"/>
    </location>
</feature>
<proteinExistence type="predicted"/>
<name>A0A364XWE8_9BACT</name>
<feature type="transmembrane region" description="Helical" evidence="1">
    <location>
        <begin position="76"/>
        <end position="96"/>
    </location>
</feature>
<keyword evidence="1" id="KW-0472">Membrane</keyword>
<dbReference type="EMBL" id="QMFY01000029">
    <property type="protein sequence ID" value="RAV97717.1"/>
    <property type="molecule type" value="Genomic_DNA"/>
</dbReference>
<gene>
    <name evidence="2" type="ORF">DQQ10_27140</name>
</gene>
<keyword evidence="1" id="KW-0812">Transmembrane</keyword>
<organism evidence="2 3">
    <name type="scientific">Pseudochryseolinea flava</name>
    <dbReference type="NCBI Taxonomy" id="2059302"/>
    <lineage>
        <taxon>Bacteria</taxon>
        <taxon>Pseudomonadati</taxon>
        <taxon>Bacteroidota</taxon>
        <taxon>Cytophagia</taxon>
        <taxon>Cytophagales</taxon>
        <taxon>Fulvivirgaceae</taxon>
        <taxon>Pseudochryseolinea</taxon>
    </lineage>
</organism>
<keyword evidence="1" id="KW-1133">Transmembrane helix</keyword>
<dbReference type="Proteomes" id="UP000251889">
    <property type="component" value="Unassembled WGS sequence"/>
</dbReference>
<sequence>MEIHLKITGTLLILLALMHIALPKYFKWKEESRALSLITRQILYVHTVFIGITLLLMGLLCLCYSHALIHEQLGRVILLGLFLFWLLRLFFQFFVYSPKLWRGKLFETTVHIIFSSLWIYFTSVFVMSYLAH</sequence>